<dbReference type="GO" id="GO:0003676">
    <property type="term" value="F:nucleic acid binding"/>
    <property type="evidence" value="ECO:0007669"/>
    <property type="project" value="InterPro"/>
</dbReference>
<dbReference type="Proteomes" id="UP000734854">
    <property type="component" value="Unassembled WGS sequence"/>
</dbReference>
<evidence type="ECO:0000313" key="2">
    <source>
        <dbReference type="Proteomes" id="UP000734854"/>
    </source>
</evidence>
<dbReference type="AlphaFoldDB" id="A0A8J5BE00"/>
<sequence length="263" mass="30390">MMGWGGVCKWKPSKYDQRNMERIYAYAHGKFPIVKSVIDAEIYAAIEIMTALKTHYMDKKKITLRTDCQAIISFHNKTSRNKPSRVCWLVFTNYITGTGVKVNFEHIDGKLNILADTFSRLIEEPEALAVIITKEGEVAAGPSTLTDTEEGAACSSRFPLLTEYEDLVSETLPKIFLKEEHEKRNRMAKIEDEAIGNVMECFRKLELILQMKVLDFNRRRHAEGGWDSYYHKNLEKIRKHQKDLFIEMQHVQKIGHEIKAIPP</sequence>
<comment type="caution">
    <text evidence="1">The sequence shown here is derived from an EMBL/GenBank/DDBJ whole genome shotgun (WGS) entry which is preliminary data.</text>
</comment>
<name>A0A8J5BE00_ZINOF</name>
<gene>
    <name evidence="1" type="ORF">ZIOFF_071198</name>
</gene>
<dbReference type="SUPFAM" id="SSF53098">
    <property type="entry name" value="Ribonuclease H-like"/>
    <property type="match status" value="1"/>
</dbReference>
<dbReference type="EMBL" id="JACMSC010000021">
    <property type="protein sequence ID" value="KAG6470141.1"/>
    <property type="molecule type" value="Genomic_DNA"/>
</dbReference>
<organism evidence="1 2">
    <name type="scientific">Zingiber officinale</name>
    <name type="common">Ginger</name>
    <name type="synonym">Amomum zingiber</name>
    <dbReference type="NCBI Taxonomy" id="94328"/>
    <lineage>
        <taxon>Eukaryota</taxon>
        <taxon>Viridiplantae</taxon>
        <taxon>Streptophyta</taxon>
        <taxon>Embryophyta</taxon>
        <taxon>Tracheophyta</taxon>
        <taxon>Spermatophyta</taxon>
        <taxon>Magnoliopsida</taxon>
        <taxon>Liliopsida</taxon>
        <taxon>Zingiberales</taxon>
        <taxon>Zingiberaceae</taxon>
        <taxon>Zingiber</taxon>
    </lineage>
</organism>
<reference evidence="1 2" key="1">
    <citation type="submission" date="2020-08" db="EMBL/GenBank/DDBJ databases">
        <title>Plant Genome Project.</title>
        <authorList>
            <person name="Zhang R.-G."/>
        </authorList>
    </citation>
    <scope>NUCLEOTIDE SEQUENCE [LARGE SCALE GENOMIC DNA]</scope>
    <source>
        <tissue evidence="1">Rhizome</tissue>
    </source>
</reference>
<proteinExistence type="predicted"/>
<evidence type="ECO:0000313" key="1">
    <source>
        <dbReference type="EMBL" id="KAG6470141.1"/>
    </source>
</evidence>
<protein>
    <recommendedName>
        <fullName evidence="3">Polyprotein</fullName>
    </recommendedName>
</protein>
<keyword evidence="2" id="KW-1185">Reference proteome</keyword>
<evidence type="ECO:0008006" key="3">
    <source>
        <dbReference type="Google" id="ProtNLM"/>
    </source>
</evidence>
<dbReference type="InterPro" id="IPR012337">
    <property type="entry name" value="RNaseH-like_sf"/>
</dbReference>
<dbReference type="Gene3D" id="3.30.420.10">
    <property type="entry name" value="Ribonuclease H-like superfamily/Ribonuclease H"/>
    <property type="match status" value="1"/>
</dbReference>
<accession>A0A8J5BE00</accession>
<dbReference type="InterPro" id="IPR036397">
    <property type="entry name" value="RNaseH_sf"/>
</dbReference>